<feature type="domain" description="HTH araC/xylS-type" evidence="4">
    <location>
        <begin position="161"/>
        <end position="259"/>
    </location>
</feature>
<evidence type="ECO:0000313" key="6">
    <source>
        <dbReference type="Proteomes" id="UP000039660"/>
    </source>
</evidence>
<dbReference type="PANTHER" id="PTHR46796:SF14">
    <property type="entry name" value="TRANSCRIPTIONAL REGULATORY PROTEIN"/>
    <property type="match status" value="1"/>
</dbReference>
<dbReference type="AlphaFoldDB" id="A0A0T7G9I0"/>
<evidence type="ECO:0000256" key="1">
    <source>
        <dbReference type="ARBA" id="ARBA00023015"/>
    </source>
</evidence>
<dbReference type="GO" id="GO:0043565">
    <property type="term" value="F:sequence-specific DNA binding"/>
    <property type="evidence" value="ECO:0007669"/>
    <property type="project" value="InterPro"/>
</dbReference>
<evidence type="ECO:0000256" key="2">
    <source>
        <dbReference type="ARBA" id="ARBA00023125"/>
    </source>
</evidence>
<proteinExistence type="predicted"/>
<evidence type="ECO:0000256" key="3">
    <source>
        <dbReference type="ARBA" id="ARBA00023163"/>
    </source>
</evidence>
<dbReference type="RefSeq" id="WP_245289891.1">
    <property type="nucleotide sequence ID" value="NZ_CCRK01000001.1"/>
</dbReference>
<dbReference type="PROSITE" id="PS01124">
    <property type="entry name" value="HTH_ARAC_FAMILY_2"/>
    <property type="match status" value="1"/>
</dbReference>
<gene>
    <name evidence="5" type="primary">lumQ</name>
    <name evidence="5" type="ORF">NGAL_HAMBI1189_00770</name>
</gene>
<dbReference type="Pfam" id="PF12833">
    <property type="entry name" value="HTH_18"/>
    <property type="match status" value="1"/>
</dbReference>
<dbReference type="PANTHER" id="PTHR46796">
    <property type="entry name" value="HTH-TYPE TRANSCRIPTIONAL ACTIVATOR RHAS-RELATED"/>
    <property type="match status" value="1"/>
</dbReference>
<dbReference type="EMBL" id="CCRK01000001">
    <property type="protein sequence ID" value="CDZ43910.1"/>
    <property type="molecule type" value="Genomic_DNA"/>
</dbReference>
<dbReference type="GO" id="GO:0003700">
    <property type="term" value="F:DNA-binding transcription factor activity"/>
    <property type="evidence" value="ECO:0007669"/>
    <property type="project" value="InterPro"/>
</dbReference>
<name>A0A0T7G9I0_NEOGA</name>
<keyword evidence="3" id="KW-0804">Transcription</keyword>
<dbReference type="InterPro" id="IPR020449">
    <property type="entry name" value="Tscrpt_reg_AraC-type_HTH"/>
</dbReference>
<dbReference type="SUPFAM" id="SSF46689">
    <property type="entry name" value="Homeodomain-like"/>
    <property type="match status" value="2"/>
</dbReference>
<sequence length="259" mass="28561">MSGSQAVARLTAERLHTPPGGGRFAISRLALGLFLVDQERHRIAIGSDKRQHVPLKTGEGWILPAGATGICEYDEGLSFLRLEVPENLLADVGFERHSDFRPVVGAFDPLLAQLAHQTVSIAGHASALYRETMQLALAAHLAQILAPAQPRLVGIDDRRLHRALDYIHDNLATSLSLEDMAAEAAMSRFHFVRAFTKALGRSPLQYVIHERMELAKLFLKTTRLPISVVAARVGYEDVSRFGQHFRRQTGTTPAAFRAN</sequence>
<keyword evidence="2" id="KW-0238">DNA-binding</keyword>
<dbReference type="Gene3D" id="1.10.10.60">
    <property type="entry name" value="Homeodomain-like"/>
    <property type="match status" value="2"/>
</dbReference>
<dbReference type="InterPro" id="IPR050204">
    <property type="entry name" value="AraC_XylS_family_regulators"/>
</dbReference>
<evidence type="ECO:0000313" key="5">
    <source>
        <dbReference type="EMBL" id="CDZ43910.1"/>
    </source>
</evidence>
<organism evidence="5 6">
    <name type="scientific">Neorhizobium galegae bv. officinalis</name>
    <dbReference type="NCBI Taxonomy" id="323656"/>
    <lineage>
        <taxon>Bacteria</taxon>
        <taxon>Pseudomonadati</taxon>
        <taxon>Pseudomonadota</taxon>
        <taxon>Alphaproteobacteria</taxon>
        <taxon>Hyphomicrobiales</taxon>
        <taxon>Rhizobiaceae</taxon>
        <taxon>Rhizobium/Agrobacterium group</taxon>
        <taxon>Neorhizobium</taxon>
    </lineage>
</organism>
<accession>A0A0T7G9I0</accession>
<dbReference type="SMART" id="SM00342">
    <property type="entry name" value="HTH_ARAC"/>
    <property type="match status" value="1"/>
</dbReference>
<keyword evidence="1" id="KW-0805">Transcription regulation</keyword>
<dbReference type="InterPro" id="IPR018060">
    <property type="entry name" value="HTH_AraC"/>
</dbReference>
<dbReference type="PROSITE" id="PS00041">
    <property type="entry name" value="HTH_ARAC_FAMILY_1"/>
    <property type="match status" value="1"/>
</dbReference>
<dbReference type="Proteomes" id="UP000039660">
    <property type="component" value="Unassembled WGS sequence"/>
</dbReference>
<evidence type="ECO:0000259" key="4">
    <source>
        <dbReference type="PROSITE" id="PS01124"/>
    </source>
</evidence>
<dbReference type="InterPro" id="IPR009057">
    <property type="entry name" value="Homeodomain-like_sf"/>
</dbReference>
<protein>
    <submittedName>
        <fullName evidence="5">AraC family transcriptional regulator LumQ</fullName>
    </submittedName>
</protein>
<reference evidence="5 6" key="1">
    <citation type="submission" date="2014-08" db="EMBL/GenBank/DDBJ databases">
        <authorList>
            <person name="Chen Y.-H."/>
        </authorList>
    </citation>
    <scope>NUCLEOTIDE SEQUENCE [LARGE SCALE GENOMIC DNA]</scope>
</reference>
<dbReference type="PRINTS" id="PR00032">
    <property type="entry name" value="HTHARAC"/>
</dbReference>
<dbReference type="InterPro" id="IPR018062">
    <property type="entry name" value="HTH_AraC-typ_CS"/>
</dbReference>